<gene>
    <name evidence="2" type="ORF">FSB_LOCUS31270</name>
</gene>
<protein>
    <recommendedName>
        <fullName evidence="1">Reverse transcriptase Ty1/copia-type domain-containing protein</fullName>
    </recommendedName>
</protein>
<organism evidence="2">
    <name type="scientific">Fagus sylvatica</name>
    <name type="common">Beechnut</name>
    <dbReference type="NCBI Taxonomy" id="28930"/>
    <lineage>
        <taxon>Eukaryota</taxon>
        <taxon>Viridiplantae</taxon>
        <taxon>Streptophyta</taxon>
        <taxon>Embryophyta</taxon>
        <taxon>Tracheophyta</taxon>
        <taxon>Spermatophyta</taxon>
        <taxon>Magnoliopsida</taxon>
        <taxon>eudicotyledons</taxon>
        <taxon>Gunneridae</taxon>
        <taxon>Pentapetalae</taxon>
        <taxon>rosids</taxon>
        <taxon>fabids</taxon>
        <taxon>Fagales</taxon>
        <taxon>Fagaceae</taxon>
        <taxon>Fagus</taxon>
    </lineage>
</organism>
<proteinExistence type="predicted"/>
<reference evidence="2" key="1">
    <citation type="submission" date="2018-02" db="EMBL/GenBank/DDBJ databases">
        <authorList>
            <person name="Cohen D.B."/>
            <person name="Kent A.D."/>
        </authorList>
    </citation>
    <scope>NUCLEOTIDE SEQUENCE</scope>
</reference>
<dbReference type="InterPro" id="IPR013103">
    <property type="entry name" value="RVT_2"/>
</dbReference>
<dbReference type="EMBL" id="OIVN01002411">
    <property type="protein sequence ID" value="SPD03388.1"/>
    <property type="molecule type" value="Genomic_DNA"/>
</dbReference>
<dbReference type="Pfam" id="PF07727">
    <property type="entry name" value="RVT_2"/>
    <property type="match status" value="1"/>
</dbReference>
<feature type="domain" description="Reverse transcriptase Ty1/copia-type" evidence="1">
    <location>
        <begin position="107"/>
        <end position="184"/>
    </location>
</feature>
<evidence type="ECO:0000259" key="1">
    <source>
        <dbReference type="Pfam" id="PF07727"/>
    </source>
</evidence>
<dbReference type="AlphaFoldDB" id="A0A2N9GV59"/>
<evidence type="ECO:0000313" key="2">
    <source>
        <dbReference type="EMBL" id="SPD03388.1"/>
    </source>
</evidence>
<accession>A0A2N9GV59</accession>
<sequence length="253" mass="28208">MFLLFLPIPRVPIVPPVLPISQYFPLSTSTSIDPPPPQSTSDLDLPIAIRKVKRTCTDYPISNFVSFDRLTPSFKALTLSVSSLVVSKSYREALSHPGWHKLNRILDGTSDRLKARLVAKGFIQTYGLDSTETFSLVAKLNFIRIIISLAANLDWPLEQHDVKNTFLHGDLTEIVYMAQLPGKAIVFHGMTRSQTDHFVLLKKTRIGIVILVVYVDDIVITGSNKEGIQILINHLSSSFLTKDLGKLCYFLGG</sequence>
<dbReference type="SUPFAM" id="SSF56672">
    <property type="entry name" value="DNA/RNA polymerases"/>
    <property type="match status" value="1"/>
</dbReference>
<dbReference type="InterPro" id="IPR043502">
    <property type="entry name" value="DNA/RNA_pol_sf"/>
</dbReference>
<name>A0A2N9GV59_FAGSY</name>